<dbReference type="Proteomes" id="UP001162030">
    <property type="component" value="Chromosome"/>
</dbReference>
<accession>A0ABM9I4D9</accession>
<evidence type="ECO:0000313" key="2">
    <source>
        <dbReference type="Proteomes" id="UP001162030"/>
    </source>
</evidence>
<keyword evidence="2" id="KW-1185">Reference proteome</keyword>
<dbReference type="EMBL" id="OX458333">
    <property type="protein sequence ID" value="CAI8883072.1"/>
    <property type="molecule type" value="Genomic_DNA"/>
</dbReference>
<evidence type="ECO:0008006" key="3">
    <source>
        <dbReference type="Google" id="ProtNLM"/>
    </source>
</evidence>
<organism evidence="1 2">
    <name type="scientific">Methylocaldum szegediense</name>
    <dbReference type="NCBI Taxonomy" id="73780"/>
    <lineage>
        <taxon>Bacteria</taxon>
        <taxon>Pseudomonadati</taxon>
        <taxon>Pseudomonadota</taxon>
        <taxon>Gammaproteobacteria</taxon>
        <taxon>Methylococcales</taxon>
        <taxon>Methylococcaceae</taxon>
        <taxon>Methylocaldum</taxon>
    </lineage>
</organism>
<reference evidence="1 2" key="1">
    <citation type="submission" date="2023-03" db="EMBL/GenBank/DDBJ databases">
        <authorList>
            <person name="Pearce D."/>
        </authorList>
    </citation>
    <scope>NUCLEOTIDE SEQUENCE [LARGE SCALE GENOMIC DNA]</scope>
    <source>
        <strain evidence="1">Msz</strain>
    </source>
</reference>
<name>A0ABM9I4D9_9GAMM</name>
<evidence type="ECO:0000313" key="1">
    <source>
        <dbReference type="EMBL" id="CAI8883072.1"/>
    </source>
</evidence>
<sequence>MNETTFGDGKAVTDTATQVSKAYQEAKAGKKHAGLLKRYRNDPDHLIERAIRTYNKRIEEHRAWIIDPTLTVSNELSDIEIDYLVKRKWPADILRLEEERDIMIGILEERRRGK</sequence>
<gene>
    <name evidence="1" type="ORF">MSZNOR_3096</name>
</gene>
<dbReference type="RefSeq" id="WP_026611132.1">
    <property type="nucleotide sequence ID" value="NZ_OX458333.1"/>
</dbReference>
<protein>
    <recommendedName>
        <fullName evidence="3">Transposase</fullName>
    </recommendedName>
</protein>
<proteinExistence type="predicted"/>